<evidence type="ECO:0000256" key="3">
    <source>
        <dbReference type="ARBA" id="ARBA00009881"/>
    </source>
</evidence>
<comment type="function">
    <text evidence="2">Nitronate monooxygenase that uses molecular oxygen to catalyze the oxidative denitrification of alkyl nitronates. Acts on propionate 3-nitronate (P3N), the presumed physiological substrate. Probably functions in the detoxification of P3N, a metabolic poison produced by plants and fungi as a defense mechanism.</text>
</comment>
<evidence type="ECO:0000256" key="9">
    <source>
        <dbReference type="ARBA" id="ARBA00023033"/>
    </source>
</evidence>
<evidence type="ECO:0000256" key="10">
    <source>
        <dbReference type="ARBA" id="ARBA00031155"/>
    </source>
</evidence>
<dbReference type="InterPro" id="IPR013785">
    <property type="entry name" value="Aldolase_TIM"/>
</dbReference>
<proteinExistence type="inferred from homology"/>
<evidence type="ECO:0000313" key="12">
    <source>
        <dbReference type="EMBL" id="MBI5974116.1"/>
    </source>
</evidence>
<evidence type="ECO:0000256" key="2">
    <source>
        <dbReference type="ARBA" id="ARBA00003535"/>
    </source>
</evidence>
<accession>A0ABS0T5U3</accession>
<comment type="catalytic activity">
    <reaction evidence="11">
        <text>3 propionate 3-nitronate + 3 O2 + H2O = 3 3-oxopropanoate + 2 nitrate + nitrite + H2O2 + 3 H(+)</text>
        <dbReference type="Rhea" id="RHEA:57332"/>
        <dbReference type="ChEBI" id="CHEBI:15377"/>
        <dbReference type="ChEBI" id="CHEBI:15378"/>
        <dbReference type="ChEBI" id="CHEBI:15379"/>
        <dbReference type="ChEBI" id="CHEBI:16240"/>
        <dbReference type="ChEBI" id="CHEBI:16301"/>
        <dbReference type="ChEBI" id="CHEBI:17632"/>
        <dbReference type="ChEBI" id="CHEBI:33190"/>
        <dbReference type="ChEBI" id="CHEBI:136067"/>
    </reaction>
</comment>
<dbReference type="PANTHER" id="PTHR42747:SF3">
    <property type="entry name" value="NITRONATE MONOOXYGENASE-RELATED"/>
    <property type="match status" value="1"/>
</dbReference>
<comment type="cofactor">
    <cofactor evidence="1">
        <name>FMN</name>
        <dbReference type="ChEBI" id="CHEBI:58210"/>
    </cofactor>
</comment>
<comment type="similarity">
    <text evidence="3">Belongs to the nitronate monooxygenase family. NMO class I subfamily.</text>
</comment>
<protein>
    <recommendedName>
        <fullName evidence="4">Probable nitronate monooxygenase</fullName>
    </recommendedName>
    <alternativeName>
        <fullName evidence="10">Propionate 3-nitronate monooxygenase</fullName>
    </alternativeName>
</protein>
<keyword evidence="5" id="KW-0216">Detoxification</keyword>
<evidence type="ECO:0000256" key="5">
    <source>
        <dbReference type="ARBA" id="ARBA00022575"/>
    </source>
</evidence>
<evidence type="ECO:0000256" key="8">
    <source>
        <dbReference type="ARBA" id="ARBA00023002"/>
    </source>
</evidence>
<evidence type="ECO:0000256" key="1">
    <source>
        <dbReference type="ARBA" id="ARBA00001917"/>
    </source>
</evidence>
<dbReference type="CDD" id="cd04730">
    <property type="entry name" value="NPD_like"/>
    <property type="match status" value="1"/>
</dbReference>
<name>A0ABS0T5U3_9STAP</name>
<keyword evidence="13" id="KW-1185">Reference proteome</keyword>
<keyword evidence="9" id="KW-0503">Monooxygenase</keyword>
<keyword evidence="8" id="KW-0560">Oxidoreductase</keyword>
<evidence type="ECO:0000313" key="13">
    <source>
        <dbReference type="Proteomes" id="UP000751852"/>
    </source>
</evidence>
<sequence length="359" mass="38676">MIWAHNDVMRLCRIELPIIQAGMAGSTTPELVAAVSNSGALGTIGAGYMSSEALEAEIQKVQSLTLRQFAVNLFVPEAVQYDETQVKAMNALLQPYRQALGLEVPTVSSHEVQSFDDKIKLLIEYQVPICSFTFGIPTQATLDKLKRHHIITIGSATTVEEAEALENAGVDLIVAQGSDAGGHRGSFKHEEHGTMVGTMALVPQIVDHVNTPVIAAGGIMDGRGVLASMMLGAQGAQLGTAFLTTKESKAKPSHKQAIFKAKETDTTVTNIFSGKMARGLNNTFIQDLENQPTPILPYPIQNDLTSPIRSAAGQIGKVDWMHLWSGQGVRLAQDVTATQLIEEIVTTIQQLSHQLSKND</sequence>
<dbReference type="SUPFAM" id="SSF51412">
    <property type="entry name" value="Inosine monophosphate dehydrogenase (IMPDH)"/>
    <property type="match status" value="1"/>
</dbReference>
<evidence type="ECO:0000256" key="6">
    <source>
        <dbReference type="ARBA" id="ARBA00022630"/>
    </source>
</evidence>
<dbReference type="PANTHER" id="PTHR42747">
    <property type="entry name" value="NITRONATE MONOOXYGENASE-RELATED"/>
    <property type="match status" value="1"/>
</dbReference>
<gene>
    <name evidence="12" type="ORF">HHH54_00725</name>
</gene>
<evidence type="ECO:0000256" key="7">
    <source>
        <dbReference type="ARBA" id="ARBA00022643"/>
    </source>
</evidence>
<dbReference type="EMBL" id="JABANU010000001">
    <property type="protein sequence ID" value="MBI5974116.1"/>
    <property type="molecule type" value="Genomic_DNA"/>
</dbReference>
<dbReference type="Gene3D" id="3.20.20.70">
    <property type="entry name" value="Aldolase class I"/>
    <property type="match status" value="1"/>
</dbReference>
<organism evidence="12 13">
    <name type="scientific">Staphylococcus canis</name>
    <dbReference type="NCBI Taxonomy" id="2724942"/>
    <lineage>
        <taxon>Bacteria</taxon>
        <taxon>Bacillati</taxon>
        <taxon>Bacillota</taxon>
        <taxon>Bacilli</taxon>
        <taxon>Bacillales</taxon>
        <taxon>Staphylococcaceae</taxon>
        <taxon>Staphylococcus</taxon>
    </lineage>
</organism>
<dbReference type="Pfam" id="PF03060">
    <property type="entry name" value="NMO"/>
    <property type="match status" value="1"/>
</dbReference>
<keyword evidence="7" id="KW-0288">FMN</keyword>
<dbReference type="InterPro" id="IPR004136">
    <property type="entry name" value="NMO"/>
</dbReference>
<evidence type="ECO:0000256" key="4">
    <source>
        <dbReference type="ARBA" id="ARBA00013457"/>
    </source>
</evidence>
<keyword evidence="6" id="KW-0285">Flavoprotein</keyword>
<dbReference type="Proteomes" id="UP000751852">
    <property type="component" value="Unassembled WGS sequence"/>
</dbReference>
<evidence type="ECO:0000256" key="11">
    <source>
        <dbReference type="ARBA" id="ARBA00049401"/>
    </source>
</evidence>
<comment type="caution">
    <text evidence="12">The sequence shown here is derived from an EMBL/GenBank/DDBJ whole genome shotgun (WGS) entry which is preliminary data.</text>
</comment>
<reference evidence="12 13" key="1">
    <citation type="submission" date="2020-04" db="EMBL/GenBank/DDBJ databases">
        <title>Staphylococcus species from domestic dog.</title>
        <authorList>
            <person name="Paterson G.K."/>
        </authorList>
    </citation>
    <scope>NUCLEOTIDE SEQUENCE [LARGE SCALE GENOMIC DNA]</scope>
    <source>
        <strain evidence="12 13">H16/1A</strain>
    </source>
</reference>